<sequence length="174" mass="19467">SWNVGTHPHSAVAKTNDTPSDDVEICGAVTDFDMSSEESPEADEEEPTPQQQQQSKAKDAKLRPSPCGVRPRSSTQRAVSARSRARQKGRRVDATTWMLLTLSIVFVGGFLPFLSLEFFRSAAPDSVASMSAVCQSLYHLFRRSYFLNSAINPIIYSLCDLSFRREFWKICKGR</sequence>
<dbReference type="PANTHER" id="PTHR24243:SF208">
    <property type="entry name" value="PYROKININ-1 RECEPTOR"/>
    <property type="match status" value="1"/>
</dbReference>
<dbReference type="Gene3D" id="1.20.1070.10">
    <property type="entry name" value="Rhodopsin 7-helix transmembrane proteins"/>
    <property type="match status" value="1"/>
</dbReference>
<feature type="transmembrane region" description="Helical" evidence="9">
    <location>
        <begin position="94"/>
        <end position="114"/>
    </location>
</feature>
<evidence type="ECO:0000256" key="4">
    <source>
        <dbReference type="ARBA" id="ARBA00023040"/>
    </source>
</evidence>
<evidence type="ECO:0000256" key="3">
    <source>
        <dbReference type="ARBA" id="ARBA00022989"/>
    </source>
</evidence>
<evidence type="ECO:0008006" key="12">
    <source>
        <dbReference type="Google" id="ProtNLM"/>
    </source>
</evidence>
<organism evidence="10 11">
    <name type="scientific">Lymnaea stagnalis</name>
    <name type="common">Great pond snail</name>
    <name type="synonym">Helix stagnalis</name>
    <dbReference type="NCBI Taxonomy" id="6523"/>
    <lineage>
        <taxon>Eukaryota</taxon>
        <taxon>Metazoa</taxon>
        <taxon>Spiralia</taxon>
        <taxon>Lophotrochozoa</taxon>
        <taxon>Mollusca</taxon>
        <taxon>Gastropoda</taxon>
        <taxon>Heterobranchia</taxon>
        <taxon>Euthyneura</taxon>
        <taxon>Panpulmonata</taxon>
        <taxon>Hygrophila</taxon>
        <taxon>Lymnaeoidea</taxon>
        <taxon>Lymnaeidae</taxon>
        <taxon>Lymnaea</taxon>
    </lineage>
</organism>
<dbReference type="SUPFAM" id="SSF81321">
    <property type="entry name" value="Family A G protein-coupled receptor-like"/>
    <property type="match status" value="1"/>
</dbReference>
<evidence type="ECO:0000256" key="7">
    <source>
        <dbReference type="ARBA" id="ARBA00023224"/>
    </source>
</evidence>
<dbReference type="GO" id="GO:0004930">
    <property type="term" value="F:G protein-coupled receptor activity"/>
    <property type="evidence" value="ECO:0007669"/>
    <property type="project" value="UniProtKB-KW"/>
</dbReference>
<dbReference type="AlphaFoldDB" id="A0AAV2I881"/>
<evidence type="ECO:0000256" key="6">
    <source>
        <dbReference type="ARBA" id="ARBA00023170"/>
    </source>
</evidence>
<evidence type="ECO:0000256" key="2">
    <source>
        <dbReference type="ARBA" id="ARBA00022692"/>
    </source>
</evidence>
<reference evidence="10 11" key="1">
    <citation type="submission" date="2024-04" db="EMBL/GenBank/DDBJ databases">
        <authorList>
            <consortium name="Genoscope - CEA"/>
            <person name="William W."/>
        </authorList>
    </citation>
    <scope>NUCLEOTIDE SEQUENCE [LARGE SCALE GENOMIC DNA]</scope>
</reference>
<keyword evidence="7" id="KW-0807">Transducer</keyword>
<dbReference type="InterPro" id="IPR000276">
    <property type="entry name" value="GPCR_Rhodpsn"/>
</dbReference>
<dbReference type="PANTHER" id="PTHR24243">
    <property type="entry name" value="G-PROTEIN COUPLED RECEPTOR"/>
    <property type="match status" value="1"/>
</dbReference>
<evidence type="ECO:0000256" key="8">
    <source>
        <dbReference type="SAM" id="MobiDB-lite"/>
    </source>
</evidence>
<feature type="non-terminal residue" evidence="10">
    <location>
        <position position="1"/>
    </location>
</feature>
<evidence type="ECO:0000256" key="5">
    <source>
        <dbReference type="ARBA" id="ARBA00023136"/>
    </source>
</evidence>
<evidence type="ECO:0000313" key="11">
    <source>
        <dbReference type="Proteomes" id="UP001497497"/>
    </source>
</evidence>
<keyword evidence="6" id="KW-0675">Receptor</keyword>
<name>A0AAV2I881_LYMST</name>
<keyword evidence="5 9" id="KW-0472">Membrane</keyword>
<keyword evidence="2 9" id="KW-0812">Transmembrane</keyword>
<dbReference type="GO" id="GO:0016020">
    <property type="term" value="C:membrane"/>
    <property type="evidence" value="ECO:0007669"/>
    <property type="project" value="UniProtKB-SubCell"/>
</dbReference>
<proteinExistence type="predicted"/>
<comment type="subcellular location">
    <subcellularLocation>
        <location evidence="1">Membrane</location>
        <topology evidence="1">Multi-pass membrane protein</topology>
    </subcellularLocation>
</comment>
<gene>
    <name evidence="10" type="ORF">GSLYS_00015783001</name>
</gene>
<protein>
    <recommendedName>
        <fullName evidence="12">G-protein coupled receptors family 1 profile domain-containing protein</fullName>
    </recommendedName>
</protein>
<keyword evidence="3 9" id="KW-1133">Transmembrane helix</keyword>
<keyword evidence="4" id="KW-0297">G-protein coupled receptor</keyword>
<evidence type="ECO:0000256" key="9">
    <source>
        <dbReference type="SAM" id="Phobius"/>
    </source>
</evidence>
<comment type="caution">
    <text evidence="10">The sequence shown here is derived from an EMBL/GenBank/DDBJ whole genome shotgun (WGS) entry which is preliminary data.</text>
</comment>
<dbReference type="EMBL" id="CAXITT010000475">
    <property type="protein sequence ID" value="CAL1542177.1"/>
    <property type="molecule type" value="Genomic_DNA"/>
</dbReference>
<dbReference type="Proteomes" id="UP001497497">
    <property type="component" value="Unassembled WGS sequence"/>
</dbReference>
<evidence type="ECO:0000256" key="1">
    <source>
        <dbReference type="ARBA" id="ARBA00004141"/>
    </source>
</evidence>
<evidence type="ECO:0000313" key="10">
    <source>
        <dbReference type="EMBL" id="CAL1542177.1"/>
    </source>
</evidence>
<feature type="compositionally biased region" description="Acidic residues" evidence="8">
    <location>
        <begin position="34"/>
        <end position="47"/>
    </location>
</feature>
<feature type="region of interest" description="Disordered" evidence="8">
    <location>
        <begin position="1"/>
        <end position="87"/>
    </location>
</feature>
<accession>A0AAV2I881</accession>
<dbReference type="Pfam" id="PF00001">
    <property type="entry name" value="7tm_1"/>
    <property type="match status" value="1"/>
</dbReference>
<keyword evidence="11" id="KW-1185">Reference proteome</keyword>
<feature type="compositionally biased region" description="Low complexity" evidence="8">
    <location>
        <begin position="72"/>
        <end position="82"/>
    </location>
</feature>